<dbReference type="AlphaFoldDB" id="A0A1R4GUV9"/>
<gene>
    <name evidence="8" type="primary">mscK</name>
    <name evidence="8" type="ORF">A1232T_01422</name>
</gene>
<organism evidence="8 9">
    <name type="scientific">Psychrobacter piechaudii</name>
    <dbReference type="NCBI Taxonomy" id="1945521"/>
    <lineage>
        <taxon>Bacteria</taxon>
        <taxon>Pseudomonadati</taxon>
        <taxon>Pseudomonadota</taxon>
        <taxon>Gammaproteobacteria</taxon>
        <taxon>Moraxellales</taxon>
        <taxon>Moraxellaceae</taxon>
        <taxon>Psychrobacter</taxon>
    </lineage>
</organism>
<dbReference type="InterPro" id="IPR011066">
    <property type="entry name" value="MscS_channel_C_sf"/>
</dbReference>
<evidence type="ECO:0000256" key="4">
    <source>
        <dbReference type="ARBA" id="ARBA00022989"/>
    </source>
</evidence>
<evidence type="ECO:0000256" key="6">
    <source>
        <dbReference type="SAM" id="Phobius"/>
    </source>
</evidence>
<feature type="domain" description="Mechanosensitive ion channel MscS" evidence="7">
    <location>
        <begin position="487"/>
        <end position="552"/>
    </location>
</feature>
<protein>
    <submittedName>
        <fullName evidence="8">Mechanosensitive channel MscK</fullName>
    </submittedName>
</protein>
<keyword evidence="5 6" id="KW-0472">Membrane</keyword>
<name>A0A1R4GUV9_9GAMM</name>
<dbReference type="PANTHER" id="PTHR30566:SF25">
    <property type="entry name" value="INNER MEMBRANE PROTEIN"/>
    <property type="match status" value="1"/>
</dbReference>
<keyword evidence="4 6" id="KW-1133">Transmembrane helix</keyword>
<sequence>MNNLAYKNEVARTTSLSRFDVMSSVQKNSIINQPTLAKWDKLLLRALHLAVIVLFMFLAPALSHADDAKTTPQVQNAEQPENIIDYAVQQIQQDKPEEGAEEEVTRPLLAENELTGEFNEAYYVLNKLNSGLPELSTPPNLETPLATLEFFNSANLQKNFALAAYALNLNLLPAAAQKNEATDLAKKLDYLMTEKGLYIFDDLPDRSDGLVEPVLGTDSPIHGVPRRSIKLGDINYKNRSVPLYLERVRVGNQSPVWVFSSQTVANINALYDIHKPAEFERFLPEPMTAKVWGISVWEVLVLILFMFATMGISFVLSKGVSKFVGLYSNAITHRTQKDELSLGNKGLTDFFSKITVPLTVTLSFSMMLALVSGSLPRVDAIATSTRPIIWLCLVISGLWLGVRAINFFANRYQDYQIDSLDEEQFNTQRIRMTYVSVFRRIFIFVMVLGGVWIGLAEFADLEGLGTTLLTSAGIAGAIIGIAAQPTLGNIIAGFQVAITQPVRIGDTIFVNDIWSEVEDLRYTYAVLKTWDDRRLIVPMKYFVTEVLENWSHTSSHQSSAVHLYVDYGADIDAIQQKFYELAIAHELWDKDMKPEMRVIEVTQESITLRGKVSSDGPMNAWNLECDIRKQMLDYLNENHRGHLPTDRITFAPRN</sequence>
<feature type="transmembrane region" description="Helical" evidence="6">
    <location>
        <begin position="354"/>
        <end position="375"/>
    </location>
</feature>
<dbReference type="Gene3D" id="2.30.30.60">
    <property type="match status" value="1"/>
</dbReference>
<evidence type="ECO:0000313" key="8">
    <source>
        <dbReference type="EMBL" id="SJM71901.1"/>
    </source>
</evidence>
<accession>A0A1R4GUV9</accession>
<keyword evidence="2" id="KW-1003">Cell membrane</keyword>
<dbReference type="Gene3D" id="1.10.287.1260">
    <property type="match status" value="1"/>
</dbReference>
<feature type="transmembrane region" description="Helical" evidence="6">
    <location>
        <begin position="42"/>
        <end position="62"/>
    </location>
</feature>
<keyword evidence="3 6" id="KW-0812">Transmembrane</keyword>
<dbReference type="GO" id="GO:0008381">
    <property type="term" value="F:mechanosensitive monoatomic ion channel activity"/>
    <property type="evidence" value="ECO:0007669"/>
    <property type="project" value="UniProtKB-ARBA"/>
</dbReference>
<evidence type="ECO:0000256" key="1">
    <source>
        <dbReference type="ARBA" id="ARBA00004651"/>
    </source>
</evidence>
<dbReference type="GO" id="GO:0005886">
    <property type="term" value="C:plasma membrane"/>
    <property type="evidence" value="ECO:0007669"/>
    <property type="project" value="UniProtKB-SubCell"/>
</dbReference>
<evidence type="ECO:0000256" key="5">
    <source>
        <dbReference type="ARBA" id="ARBA00023136"/>
    </source>
</evidence>
<dbReference type="Pfam" id="PF00924">
    <property type="entry name" value="MS_channel_2nd"/>
    <property type="match status" value="1"/>
</dbReference>
<feature type="transmembrane region" description="Helical" evidence="6">
    <location>
        <begin position="437"/>
        <end position="458"/>
    </location>
</feature>
<comment type="subcellular location">
    <subcellularLocation>
        <location evidence="1">Cell membrane</location>
        <topology evidence="1">Multi-pass membrane protein</topology>
    </subcellularLocation>
</comment>
<keyword evidence="9" id="KW-1185">Reference proteome</keyword>
<dbReference type="InterPro" id="IPR006685">
    <property type="entry name" value="MscS_channel_2nd"/>
</dbReference>
<evidence type="ECO:0000256" key="3">
    <source>
        <dbReference type="ARBA" id="ARBA00022692"/>
    </source>
</evidence>
<feature type="transmembrane region" description="Helical" evidence="6">
    <location>
        <begin position="464"/>
        <end position="483"/>
    </location>
</feature>
<proteinExistence type="predicted"/>
<feature type="transmembrane region" description="Helical" evidence="6">
    <location>
        <begin position="387"/>
        <end position="409"/>
    </location>
</feature>
<dbReference type="EMBL" id="FUGE01000143">
    <property type="protein sequence ID" value="SJM71901.1"/>
    <property type="molecule type" value="Genomic_DNA"/>
</dbReference>
<dbReference type="InterPro" id="IPR023408">
    <property type="entry name" value="MscS_beta-dom_sf"/>
</dbReference>
<dbReference type="RefSeq" id="WP_244156585.1">
    <property type="nucleotide sequence ID" value="NZ_FUGE01000143.1"/>
</dbReference>
<dbReference type="Gene3D" id="3.30.70.100">
    <property type="match status" value="1"/>
</dbReference>
<evidence type="ECO:0000313" key="9">
    <source>
        <dbReference type="Proteomes" id="UP000188357"/>
    </source>
</evidence>
<feature type="transmembrane region" description="Helical" evidence="6">
    <location>
        <begin position="291"/>
        <end position="316"/>
    </location>
</feature>
<evidence type="ECO:0000256" key="2">
    <source>
        <dbReference type="ARBA" id="ARBA00022475"/>
    </source>
</evidence>
<evidence type="ECO:0000259" key="7">
    <source>
        <dbReference type="Pfam" id="PF00924"/>
    </source>
</evidence>
<dbReference type="PANTHER" id="PTHR30566">
    <property type="entry name" value="YNAI-RELATED MECHANOSENSITIVE ION CHANNEL"/>
    <property type="match status" value="1"/>
</dbReference>
<dbReference type="SUPFAM" id="SSF82689">
    <property type="entry name" value="Mechanosensitive channel protein MscS (YggB), C-terminal domain"/>
    <property type="match status" value="1"/>
</dbReference>
<reference evidence="8 9" key="1">
    <citation type="submission" date="2017-02" db="EMBL/GenBank/DDBJ databases">
        <authorList>
            <person name="Peterson S.W."/>
        </authorList>
    </citation>
    <scope>NUCLEOTIDE SEQUENCE [LARGE SCALE GENOMIC DNA]</scope>
    <source>
        <strain evidence="8">Psychrobacter_piechaudii</strain>
    </source>
</reference>
<dbReference type="InterPro" id="IPR010920">
    <property type="entry name" value="LSM_dom_sf"/>
</dbReference>
<dbReference type="Proteomes" id="UP000188357">
    <property type="component" value="Unassembled WGS sequence"/>
</dbReference>
<dbReference type="STRING" id="1945521.A1232T_01422"/>
<dbReference type="SUPFAM" id="SSF50182">
    <property type="entry name" value="Sm-like ribonucleoproteins"/>
    <property type="match status" value="1"/>
</dbReference>